<accession>A0AAV0TR03</accession>
<keyword evidence="1" id="KW-0472">Membrane</keyword>
<organism evidence="3 5">
    <name type="scientific">Peronospora farinosa</name>
    <dbReference type="NCBI Taxonomy" id="134698"/>
    <lineage>
        <taxon>Eukaryota</taxon>
        <taxon>Sar</taxon>
        <taxon>Stramenopiles</taxon>
        <taxon>Oomycota</taxon>
        <taxon>Peronosporomycetes</taxon>
        <taxon>Peronosporales</taxon>
        <taxon>Peronosporaceae</taxon>
        <taxon>Peronospora</taxon>
    </lineage>
</organism>
<reference evidence="3" key="2">
    <citation type="submission" date="2022-12" db="EMBL/GenBank/DDBJ databases">
        <authorList>
            <person name="Webb A."/>
        </authorList>
    </citation>
    <scope>NUCLEOTIDE SEQUENCE</scope>
    <source>
        <strain evidence="3">Pf2</strain>
    </source>
</reference>
<name>A0AAV0TR03_9STRA</name>
<feature type="transmembrane region" description="Helical" evidence="1">
    <location>
        <begin position="27"/>
        <end position="47"/>
    </location>
</feature>
<evidence type="ECO:0000313" key="3">
    <source>
        <dbReference type="EMBL" id="CAI5725657.1"/>
    </source>
</evidence>
<protein>
    <submittedName>
        <fullName evidence="3">Uncharacterized protein</fullName>
    </submittedName>
</protein>
<feature type="transmembrane region" description="Helical" evidence="1">
    <location>
        <begin position="68"/>
        <end position="87"/>
    </location>
</feature>
<evidence type="ECO:0000313" key="4">
    <source>
        <dbReference type="Proteomes" id="UP001157938"/>
    </source>
</evidence>
<keyword evidence="1" id="KW-0812">Transmembrane</keyword>
<dbReference type="Proteomes" id="UP001157938">
    <property type="component" value="Unassembled WGS sequence"/>
</dbReference>
<dbReference type="AlphaFoldDB" id="A0AAV0TR03"/>
<evidence type="ECO:0000313" key="2">
    <source>
        <dbReference type="EMBL" id="CAH0485989.1"/>
    </source>
</evidence>
<keyword evidence="1" id="KW-1133">Transmembrane helix</keyword>
<comment type="caution">
    <text evidence="3">The sequence shown here is derived from an EMBL/GenBank/DDBJ whole genome shotgun (WGS) entry which is preliminary data.</text>
</comment>
<gene>
    <name evidence="2" type="ORF">PFR001_LOCUS1646</name>
    <name evidence="3" type="ORF">PFR002_LOCUS5165</name>
</gene>
<dbReference type="Proteomes" id="UP001159659">
    <property type="component" value="Unassembled WGS sequence"/>
</dbReference>
<reference evidence="2 4" key="1">
    <citation type="submission" date="2021-11" db="EMBL/GenBank/DDBJ databases">
        <authorList>
            <person name="Islam A."/>
            <person name="Islam S."/>
            <person name="Flora M.S."/>
            <person name="Rahman M."/>
            <person name="Ziaur R.M."/>
            <person name="Epstein J.H."/>
            <person name="Hassan M."/>
            <person name="Klassen M."/>
            <person name="Woodard K."/>
            <person name="Webb A."/>
            <person name="Webby R.J."/>
            <person name="El Zowalaty M.E."/>
        </authorList>
    </citation>
    <scope>NUCLEOTIDE SEQUENCE [LARGE SCALE GENOMIC DNA]</scope>
    <source>
        <strain evidence="2">Pf1</strain>
    </source>
</reference>
<dbReference type="EMBL" id="CAKLBC010000339">
    <property type="protein sequence ID" value="CAH0485989.1"/>
    <property type="molecule type" value="Genomic_DNA"/>
</dbReference>
<evidence type="ECO:0000256" key="1">
    <source>
        <dbReference type="SAM" id="Phobius"/>
    </source>
</evidence>
<proteinExistence type="predicted"/>
<keyword evidence="4" id="KW-1185">Reference proteome</keyword>
<feature type="transmembrane region" description="Helical" evidence="1">
    <location>
        <begin position="107"/>
        <end position="126"/>
    </location>
</feature>
<evidence type="ECO:0000313" key="5">
    <source>
        <dbReference type="Proteomes" id="UP001159659"/>
    </source>
</evidence>
<sequence>MSTSKPFDHASHAQHRWRRFLTHDSKGYASFSIMAIGFRFVKVVALNKRTKKGIAYLTKRMVKKLPKLMVYPLVLGATGAELLTWGASYLNHDKDEKTSKVTRNAKLAPAAFAVYGTTLNSVYPLVGRLRRVRGWLRPIKWGFVGLVVDNVVTKFSTTRSKVNNALSSKKVEDTE</sequence>
<dbReference type="EMBL" id="CANTFK010000766">
    <property type="protein sequence ID" value="CAI5725657.1"/>
    <property type="molecule type" value="Genomic_DNA"/>
</dbReference>